<dbReference type="GO" id="GO:0019478">
    <property type="term" value="P:D-amino acid catabolic process"/>
    <property type="evidence" value="ECO:0007669"/>
    <property type="project" value="TreeGrafter"/>
</dbReference>
<keyword evidence="4 6" id="KW-0274">FAD</keyword>
<evidence type="ECO:0000256" key="1">
    <source>
        <dbReference type="ARBA" id="ARBA00001974"/>
    </source>
</evidence>
<dbReference type="GO" id="GO:0005737">
    <property type="term" value="C:cytoplasm"/>
    <property type="evidence" value="ECO:0007669"/>
    <property type="project" value="TreeGrafter"/>
</dbReference>
<evidence type="ECO:0000256" key="6">
    <source>
        <dbReference type="PIRSR" id="PIRSR000189-1"/>
    </source>
</evidence>
<dbReference type="Gene3D" id="3.30.9.10">
    <property type="entry name" value="D-Amino Acid Oxidase, subunit A, domain 2"/>
    <property type="match status" value="1"/>
</dbReference>
<accession>A0AAD6MQC8</accession>
<proteinExistence type="inferred from homology"/>
<dbReference type="InterPro" id="IPR006076">
    <property type="entry name" value="FAD-dep_OxRdtase"/>
</dbReference>
<dbReference type="Proteomes" id="UP001215712">
    <property type="component" value="Unassembled WGS sequence"/>
</dbReference>
<keyword evidence="5" id="KW-0560">Oxidoreductase</keyword>
<feature type="binding site" evidence="6">
    <location>
        <position position="235"/>
    </location>
    <ligand>
        <name>D-dopa</name>
        <dbReference type="ChEBI" id="CHEBI:149689"/>
    </ligand>
</feature>
<dbReference type="SUPFAM" id="SSF54373">
    <property type="entry name" value="FAD-linked reductases, C-terminal domain"/>
    <property type="match status" value="1"/>
</dbReference>
<dbReference type="Gene3D" id="3.40.50.720">
    <property type="entry name" value="NAD(P)-binding Rossmann-like Domain"/>
    <property type="match status" value="1"/>
</dbReference>
<protein>
    <submittedName>
        <fullName evidence="8">FAD dependent oxidoreductase superfamily</fullName>
    </submittedName>
</protein>
<dbReference type="GO" id="GO:0071949">
    <property type="term" value="F:FAD binding"/>
    <property type="evidence" value="ECO:0007669"/>
    <property type="project" value="InterPro"/>
</dbReference>
<name>A0AAD6MQC8_9EURO</name>
<keyword evidence="9" id="KW-1185">Reference proteome</keyword>
<dbReference type="SUPFAM" id="SSF51971">
    <property type="entry name" value="Nucleotide-binding domain"/>
    <property type="match status" value="1"/>
</dbReference>
<evidence type="ECO:0000256" key="3">
    <source>
        <dbReference type="ARBA" id="ARBA00022630"/>
    </source>
</evidence>
<dbReference type="EMBL" id="JAQJAN010000021">
    <property type="protein sequence ID" value="KAJ5703549.1"/>
    <property type="molecule type" value="Genomic_DNA"/>
</dbReference>
<organism evidence="8 9">
    <name type="scientific">Penicillium malachiteum</name>
    <dbReference type="NCBI Taxonomy" id="1324776"/>
    <lineage>
        <taxon>Eukaryota</taxon>
        <taxon>Fungi</taxon>
        <taxon>Dikarya</taxon>
        <taxon>Ascomycota</taxon>
        <taxon>Pezizomycotina</taxon>
        <taxon>Eurotiomycetes</taxon>
        <taxon>Eurotiomycetidae</taxon>
        <taxon>Eurotiales</taxon>
        <taxon>Aspergillaceae</taxon>
        <taxon>Penicillium</taxon>
    </lineage>
</organism>
<evidence type="ECO:0000313" key="8">
    <source>
        <dbReference type="EMBL" id="KAJ5703549.1"/>
    </source>
</evidence>
<evidence type="ECO:0000256" key="4">
    <source>
        <dbReference type="ARBA" id="ARBA00022827"/>
    </source>
</evidence>
<dbReference type="GO" id="GO:0003884">
    <property type="term" value="F:D-amino-acid oxidase activity"/>
    <property type="evidence" value="ECO:0007669"/>
    <property type="project" value="InterPro"/>
</dbReference>
<keyword evidence="3" id="KW-0285">Flavoprotein</keyword>
<evidence type="ECO:0000259" key="7">
    <source>
        <dbReference type="Pfam" id="PF01266"/>
    </source>
</evidence>
<feature type="binding site" evidence="6">
    <location>
        <position position="171"/>
    </location>
    <ligand>
        <name>FAD</name>
        <dbReference type="ChEBI" id="CHEBI:57692"/>
    </ligand>
</feature>
<dbReference type="PANTHER" id="PTHR11530">
    <property type="entry name" value="D-AMINO ACID OXIDASE"/>
    <property type="match status" value="1"/>
</dbReference>
<dbReference type="PIRSF" id="PIRSF000189">
    <property type="entry name" value="D-aa_oxidase"/>
    <property type="match status" value="1"/>
</dbReference>
<evidence type="ECO:0000256" key="5">
    <source>
        <dbReference type="ARBA" id="ARBA00023002"/>
    </source>
</evidence>
<comment type="caution">
    <text evidence="8">The sequence shown here is derived from an EMBL/GenBank/DDBJ whole genome shotgun (WGS) entry which is preliminary data.</text>
</comment>
<reference evidence="8" key="2">
    <citation type="submission" date="2023-01" db="EMBL/GenBank/DDBJ databases">
        <authorList>
            <person name="Petersen C."/>
        </authorList>
    </citation>
    <scope>NUCLEOTIDE SEQUENCE</scope>
    <source>
        <strain evidence="8">IBT 17514</strain>
    </source>
</reference>
<dbReference type="AlphaFoldDB" id="A0AAD6MQC8"/>
<dbReference type="InterPro" id="IPR023209">
    <property type="entry name" value="DAO"/>
</dbReference>
<feature type="binding site" evidence="6">
    <location>
        <position position="294"/>
    </location>
    <ligand>
        <name>D-dopa</name>
        <dbReference type="ChEBI" id="CHEBI:149689"/>
    </ligand>
</feature>
<evidence type="ECO:0000313" key="9">
    <source>
        <dbReference type="Proteomes" id="UP001215712"/>
    </source>
</evidence>
<gene>
    <name evidence="8" type="ORF">N7493_011474</name>
</gene>
<dbReference type="PANTHER" id="PTHR11530:SF29">
    <property type="entry name" value="FAD DEPENDENT OXIDOREDUCTASE SUPERFAMILY (AFU_ORTHOLOGUE AFUA_6G10230)"/>
    <property type="match status" value="1"/>
</dbReference>
<comment type="cofactor">
    <cofactor evidence="1 6">
        <name>FAD</name>
        <dbReference type="ChEBI" id="CHEBI:57692"/>
    </cofactor>
</comment>
<comment type="similarity">
    <text evidence="2">Belongs to the DAMOX/DASOX family.</text>
</comment>
<feature type="domain" description="FAD dependent oxidoreductase" evidence="7">
    <location>
        <begin position="13"/>
        <end position="340"/>
    </location>
</feature>
<dbReference type="Pfam" id="PF01266">
    <property type="entry name" value="DAO"/>
    <property type="match status" value="1"/>
</dbReference>
<evidence type="ECO:0000256" key="2">
    <source>
        <dbReference type="ARBA" id="ARBA00006730"/>
    </source>
</evidence>
<reference evidence="8" key="1">
    <citation type="journal article" date="2023" name="IMA Fungus">
        <title>Comparative genomic study of the Penicillium genus elucidates a diverse pangenome and 15 lateral gene transfer events.</title>
        <authorList>
            <person name="Petersen C."/>
            <person name="Sorensen T."/>
            <person name="Nielsen M.R."/>
            <person name="Sondergaard T.E."/>
            <person name="Sorensen J.L."/>
            <person name="Fitzpatrick D.A."/>
            <person name="Frisvad J.C."/>
            <person name="Nielsen K.L."/>
        </authorList>
    </citation>
    <scope>NUCLEOTIDE SEQUENCE</scope>
    <source>
        <strain evidence="8">IBT 17514</strain>
    </source>
</reference>
<sequence>MTTMKNTTFLNTDVIVIGAGVIGLTAARGLLLKGFKVTVLAKHVPGDENIYYASNWAGAMWASEAKTSEERRLLLATYGQLMRLARTEPDAAVHIVRIEERFHENPLLEDPTSLWFSEFVDDFEVVDPKGIKSDDAFICSYKLPVVDCPVHLQWLKSQVTSLGGEIKRQEVASLSEIYAAYPQSTVIVNASGLGARTLDGVNDSKCHPVRGQNVLVRSEQTSKLYYHTQGEQDTYIIPRPGSKLLVCGGVFQPGRDSPVVDAATAADEIRRTNLLAPHVVSKNPDIVASIIGIRPGREGGYRLEHETRQGSQNKVHILHAYGHEHNGYSMSYGTADALVAMVSDLHWESSIKTRQISL</sequence>